<dbReference type="InterPro" id="IPR000917">
    <property type="entry name" value="Sulfatase_N"/>
</dbReference>
<comment type="caution">
    <text evidence="9">The sequence shown here is derived from an EMBL/GenBank/DDBJ whole genome shotgun (WGS) entry which is preliminary data.</text>
</comment>
<evidence type="ECO:0000313" key="9">
    <source>
        <dbReference type="EMBL" id="GEC72589.1"/>
    </source>
</evidence>
<feature type="chain" id="PRO_5021456915" evidence="7">
    <location>
        <begin position="24"/>
        <end position="488"/>
    </location>
</feature>
<protein>
    <submittedName>
        <fullName evidence="9">Iduronate-2-sulfatase</fullName>
    </submittedName>
</protein>
<dbReference type="PANTHER" id="PTHR45953:SF1">
    <property type="entry name" value="IDURONATE 2-SULFATASE"/>
    <property type="match status" value="1"/>
</dbReference>
<evidence type="ECO:0000256" key="3">
    <source>
        <dbReference type="ARBA" id="ARBA00022723"/>
    </source>
</evidence>
<name>A0A4Y4AZ55_9FLAO</name>
<evidence type="ECO:0000256" key="5">
    <source>
        <dbReference type="ARBA" id="ARBA00022801"/>
    </source>
</evidence>
<evidence type="ECO:0000256" key="1">
    <source>
        <dbReference type="ARBA" id="ARBA00001913"/>
    </source>
</evidence>
<dbReference type="InterPro" id="IPR035874">
    <property type="entry name" value="IDS"/>
</dbReference>
<organism evidence="9 10">
    <name type="scientific">Flavobacterium flevense</name>
    <dbReference type="NCBI Taxonomy" id="983"/>
    <lineage>
        <taxon>Bacteria</taxon>
        <taxon>Pseudomonadati</taxon>
        <taxon>Bacteroidota</taxon>
        <taxon>Flavobacteriia</taxon>
        <taxon>Flavobacteriales</taxon>
        <taxon>Flavobacteriaceae</taxon>
        <taxon>Flavobacterium</taxon>
    </lineage>
</organism>
<evidence type="ECO:0000313" key="10">
    <source>
        <dbReference type="Proteomes" id="UP000316775"/>
    </source>
</evidence>
<dbReference type="SUPFAM" id="SSF53649">
    <property type="entry name" value="Alkaline phosphatase-like"/>
    <property type="match status" value="1"/>
</dbReference>
<comment type="cofactor">
    <cofactor evidence="1">
        <name>Ca(2+)</name>
        <dbReference type="ChEBI" id="CHEBI:29108"/>
    </cofactor>
</comment>
<evidence type="ECO:0000259" key="8">
    <source>
        <dbReference type="Pfam" id="PF00884"/>
    </source>
</evidence>
<dbReference type="CDD" id="cd16030">
    <property type="entry name" value="iduronate-2-sulfatase"/>
    <property type="match status" value="1"/>
</dbReference>
<accession>A0A4Y4AZ55</accession>
<dbReference type="GO" id="GO:0005737">
    <property type="term" value="C:cytoplasm"/>
    <property type="evidence" value="ECO:0007669"/>
    <property type="project" value="TreeGrafter"/>
</dbReference>
<evidence type="ECO:0000256" key="4">
    <source>
        <dbReference type="ARBA" id="ARBA00022729"/>
    </source>
</evidence>
<dbReference type="Pfam" id="PF00884">
    <property type="entry name" value="Sulfatase"/>
    <property type="match status" value="1"/>
</dbReference>
<dbReference type="Gene3D" id="3.40.720.10">
    <property type="entry name" value="Alkaline Phosphatase, subunit A"/>
    <property type="match status" value="1"/>
</dbReference>
<keyword evidence="6" id="KW-0106">Calcium</keyword>
<gene>
    <name evidence="9" type="ORF">FFL01_21280</name>
</gene>
<dbReference type="OrthoDB" id="9777768at2"/>
<evidence type="ECO:0000256" key="2">
    <source>
        <dbReference type="ARBA" id="ARBA00008779"/>
    </source>
</evidence>
<feature type="signal peptide" evidence="7">
    <location>
        <begin position="1"/>
        <end position="23"/>
    </location>
</feature>
<evidence type="ECO:0000256" key="6">
    <source>
        <dbReference type="ARBA" id="ARBA00022837"/>
    </source>
</evidence>
<evidence type="ECO:0000256" key="7">
    <source>
        <dbReference type="SAM" id="SignalP"/>
    </source>
</evidence>
<dbReference type="GO" id="GO:0004423">
    <property type="term" value="F:iduronate-2-sulfatase activity"/>
    <property type="evidence" value="ECO:0007669"/>
    <property type="project" value="InterPro"/>
</dbReference>
<dbReference type="InterPro" id="IPR017850">
    <property type="entry name" value="Alkaline_phosphatase_core_sf"/>
</dbReference>
<comment type="similarity">
    <text evidence="2">Belongs to the sulfatase family.</text>
</comment>
<dbReference type="EMBL" id="BJNP01000022">
    <property type="protein sequence ID" value="GEC72589.1"/>
    <property type="molecule type" value="Genomic_DNA"/>
</dbReference>
<dbReference type="PANTHER" id="PTHR45953">
    <property type="entry name" value="IDURONATE 2-SULFATASE"/>
    <property type="match status" value="1"/>
</dbReference>
<proteinExistence type="inferred from homology"/>
<sequence length="488" mass="54903">MKQIYSKIIMTSLVLLLSLTTYSQTKKEAVAAKPNILFIAIDDMNNWTSAMGGAAKTPNMERLAKAGKLFTNAYCVVPACNPSRVAIMTGVRPETNGQYTNPGNFRDLPGNANRITLPIYLQQNGYEAVAAGKVFHNGRGKGTEPDPQSDPQSWNYQFPNDVGTKGHQLYLDKNNQAKWLEGAMYKEGMNINKPDYLSKFGVWGVTPEKKEETSDWKNAEFASNYLGEKHDKPFFLAVGLFRPHSPQIAPQEFFDMYPLESVKIPELPADDQDDLPEVAKTNFSSNFVRLVKEKGQLQKATQAYLASMSFADACIGKILEGVEKGPNKDNTIIVLWTDHGWQLAQKERWEKFSLWKQATNSPLIIKYPNMKNRGLSTNQAVSLLDLFPTVLDLSGIAKPDFLEGTSLVPILTDANYIRKEPAITTYEKGNISVEKGDWNFIQYIDGSEELYNHATDPKEFKNVINIKENQAIIKELRAYVAHLKKEKR</sequence>
<keyword evidence="3" id="KW-0479">Metal-binding</keyword>
<keyword evidence="10" id="KW-1185">Reference proteome</keyword>
<dbReference type="Proteomes" id="UP000316775">
    <property type="component" value="Unassembled WGS sequence"/>
</dbReference>
<reference evidence="9 10" key="1">
    <citation type="submission" date="2019-06" db="EMBL/GenBank/DDBJ databases">
        <title>Whole genome shotgun sequence of Flavobacterium flevense NBRC 14960.</title>
        <authorList>
            <person name="Hosoyama A."/>
            <person name="Uohara A."/>
            <person name="Ohji S."/>
            <person name="Ichikawa N."/>
        </authorList>
    </citation>
    <scope>NUCLEOTIDE SEQUENCE [LARGE SCALE GENOMIC DNA]</scope>
    <source>
        <strain evidence="9 10">NBRC 14960</strain>
    </source>
</reference>
<dbReference type="RefSeq" id="WP_073247128.1">
    <property type="nucleotide sequence ID" value="NZ_BJNP01000022.1"/>
</dbReference>
<dbReference type="STRING" id="983.SAMN05443543_11436"/>
<dbReference type="GO" id="GO:0046872">
    <property type="term" value="F:metal ion binding"/>
    <property type="evidence" value="ECO:0007669"/>
    <property type="project" value="UniProtKB-KW"/>
</dbReference>
<keyword evidence="5" id="KW-0378">Hydrolase</keyword>
<dbReference type="AlphaFoldDB" id="A0A4Y4AZ55"/>
<keyword evidence="4 7" id="KW-0732">Signal</keyword>
<feature type="domain" description="Sulfatase N-terminal" evidence="8">
    <location>
        <begin position="34"/>
        <end position="396"/>
    </location>
</feature>